<reference evidence="1 2" key="1">
    <citation type="submission" date="2021-03" db="EMBL/GenBank/DDBJ databases">
        <title>Fibrella sp. HMF5036 genome sequencing and assembly.</title>
        <authorList>
            <person name="Kang H."/>
            <person name="Kim H."/>
            <person name="Bae S."/>
            <person name="Joh K."/>
        </authorList>
    </citation>
    <scope>NUCLEOTIDE SEQUENCE [LARGE SCALE GENOMIC DNA]</scope>
    <source>
        <strain evidence="1 2">HMF5036</strain>
    </source>
</reference>
<accession>A0A939GA05</accession>
<organism evidence="1 2">
    <name type="scientific">Fibrella aquatilis</name>
    <dbReference type="NCBI Taxonomy" id="2817059"/>
    <lineage>
        <taxon>Bacteria</taxon>
        <taxon>Pseudomonadati</taxon>
        <taxon>Bacteroidota</taxon>
        <taxon>Cytophagia</taxon>
        <taxon>Cytophagales</taxon>
        <taxon>Spirosomataceae</taxon>
        <taxon>Fibrella</taxon>
    </lineage>
</organism>
<dbReference type="InterPro" id="IPR049537">
    <property type="entry name" value="RelB-like"/>
</dbReference>
<gene>
    <name evidence="1" type="ORF">J2I48_17560</name>
</gene>
<protein>
    <recommendedName>
        <fullName evidence="3">Antitoxin</fullName>
    </recommendedName>
</protein>
<sequence>MKPQFITDDKGNRTAVILPITDYNKLLDELDEQDTVRMYAKAKEEKLTFRPLSEALADIDAKRQKRRVSGKT</sequence>
<comment type="caution">
    <text evidence="1">The sequence shown here is derived from an EMBL/GenBank/DDBJ whole genome shotgun (WGS) entry which is preliminary data.</text>
</comment>
<name>A0A939GA05_9BACT</name>
<dbReference type="Pfam" id="PF18506">
    <property type="entry name" value="RelB-like"/>
    <property type="match status" value="1"/>
</dbReference>
<keyword evidence="2" id="KW-1185">Reference proteome</keyword>
<dbReference type="Proteomes" id="UP000664795">
    <property type="component" value="Unassembled WGS sequence"/>
</dbReference>
<dbReference type="EMBL" id="JAFMYU010000015">
    <property type="protein sequence ID" value="MBO0932822.1"/>
    <property type="molecule type" value="Genomic_DNA"/>
</dbReference>
<evidence type="ECO:0000313" key="2">
    <source>
        <dbReference type="Proteomes" id="UP000664795"/>
    </source>
</evidence>
<evidence type="ECO:0000313" key="1">
    <source>
        <dbReference type="EMBL" id="MBO0932822.1"/>
    </source>
</evidence>
<evidence type="ECO:0008006" key="3">
    <source>
        <dbReference type="Google" id="ProtNLM"/>
    </source>
</evidence>
<dbReference type="RefSeq" id="WP_207336788.1">
    <property type="nucleotide sequence ID" value="NZ_JAFMYU010000015.1"/>
</dbReference>
<proteinExistence type="predicted"/>
<dbReference type="AlphaFoldDB" id="A0A939GA05"/>